<feature type="transmembrane region" description="Helical" evidence="1">
    <location>
        <begin position="315"/>
        <end position="339"/>
    </location>
</feature>
<dbReference type="NCBIfam" id="TIGR00843">
    <property type="entry name" value="benE"/>
    <property type="match status" value="1"/>
</dbReference>
<feature type="transmembrane region" description="Helical" evidence="1">
    <location>
        <begin position="140"/>
        <end position="157"/>
    </location>
</feature>
<feature type="transmembrane region" description="Helical" evidence="1">
    <location>
        <begin position="116"/>
        <end position="134"/>
    </location>
</feature>
<feature type="transmembrane region" description="Helical" evidence="1">
    <location>
        <begin position="288"/>
        <end position="308"/>
    </location>
</feature>
<accession>V4R209</accession>
<dbReference type="STRING" id="631454.N177_1302"/>
<feature type="transmembrane region" description="Helical" evidence="1">
    <location>
        <begin position="66"/>
        <end position="84"/>
    </location>
</feature>
<protein>
    <submittedName>
        <fullName evidence="2">Benzoate transport protein</fullName>
    </submittedName>
</protein>
<dbReference type="GO" id="GO:0042925">
    <property type="term" value="F:benzoate transmembrane transporter activity"/>
    <property type="evidence" value="ECO:0007669"/>
    <property type="project" value="InterPro"/>
</dbReference>
<dbReference type="AlphaFoldDB" id="V4R209"/>
<evidence type="ECO:0000256" key="1">
    <source>
        <dbReference type="SAM" id="Phobius"/>
    </source>
</evidence>
<comment type="caution">
    <text evidence="2">The sequence shown here is derived from an EMBL/GenBank/DDBJ whole genome shotgun (WGS) entry which is preliminary data.</text>
</comment>
<dbReference type="EMBL" id="AWXZ01000017">
    <property type="protein sequence ID" value="ESR25967.1"/>
    <property type="molecule type" value="Genomic_DNA"/>
</dbReference>
<organism evidence="2 3">
    <name type="scientific">Lutibaculum baratangense AMV1</name>
    <dbReference type="NCBI Taxonomy" id="631454"/>
    <lineage>
        <taxon>Bacteria</taxon>
        <taxon>Pseudomonadati</taxon>
        <taxon>Pseudomonadota</taxon>
        <taxon>Alphaproteobacteria</taxon>
        <taxon>Hyphomicrobiales</taxon>
        <taxon>Tepidamorphaceae</taxon>
        <taxon>Lutibaculum</taxon>
    </lineage>
</organism>
<gene>
    <name evidence="2" type="ORF">N177_1302</name>
</gene>
<dbReference type="PANTHER" id="PTHR30199">
    <property type="entry name" value="MFS FAMILY TRANSPORTER, PREDICTED SUBSTRATE BENZOATE"/>
    <property type="match status" value="1"/>
</dbReference>
<dbReference type="PATRIC" id="fig|631454.5.peg.1287"/>
<dbReference type="GO" id="GO:0005886">
    <property type="term" value="C:plasma membrane"/>
    <property type="evidence" value="ECO:0007669"/>
    <property type="project" value="TreeGrafter"/>
</dbReference>
<dbReference type="Pfam" id="PF03594">
    <property type="entry name" value="BenE"/>
    <property type="match status" value="1"/>
</dbReference>
<feature type="transmembrane region" description="Helical" evidence="1">
    <location>
        <begin position="39"/>
        <end position="59"/>
    </location>
</feature>
<keyword evidence="1" id="KW-0812">Transmembrane</keyword>
<reference evidence="2 3" key="1">
    <citation type="journal article" date="2014" name="Genome Announc.">
        <title>Draft Genome Sequence of Lutibaculum baratangense Strain AMV1T, Isolated from a Mud Volcano in Andamans, India.</title>
        <authorList>
            <person name="Singh A."/>
            <person name="Sreenivas A."/>
            <person name="Sathyanarayana Reddy G."/>
            <person name="Pinnaka A.K."/>
            <person name="Shivaji S."/>
        </authorList>
    </citation>
    <scope>NUCLEOTIDE SEQUENCE [LARGE SCALE GENOMIC DNA]</scope>
    <source>
        <strain evidence="2 3">AMV1</strain>
    </source>
</reference>
<evidence type="ECO:0000313" key="3">
    <source>
        <dbReference type="Proteomes" id="UP000017819"/>
    </source>
</evidence>
<feature type="transmembrane region" description="Helical" evidence="1">
    <location>
        <begin position="90"/>
        <end position="109"/>
    </location>
</feature>
<sequence length="382" mass="37885">MVRLSVIASALVASLVGFGGTLALIVAAAQSLGASDGETSSWVAAICLAIAGTSGILSLRHRIPIITAWSTPGAALIGTAAGAATMAEAVGAFMMASGLVLLTALVGPVGRTIERIPALIAAAMLADVLFGFVASAFQSATALPGLVLPLFALYLAVRIVRADLAVLAVLAGGLALACGLGLADLTAADFHLSRLTLVAPSFDAGVLFGLGLPLYLVTMASQNLPGFAVLKASGYRVPARSILGVTGAASLLVAPLGAHTVNLAAITAAICTGPDTHPDPAKRWHVGLAYAGCYIVLAAFGASLAALLAAMPTELVATVAGLALVTPLTGALATALGAAEDRFPAVVAFAATASGIAFFGIGAAFWGLAAGLVCLALERLRR</sequence>
<feature type="transmembrane region" description="Helical" evidence="1">
    <location>
        <begin position="164"/>
        <end position="183"/>
    </location>
</feature>
<keyword evidence="1" id="KW-1133">Transmembrane helix</keyword>
<dbReference type="eggNOG" id="COG3135">
    <property type="taxonomic scope" value="Bacteria"/>
</dbReference>
<evidence type="ECO:0000313" key="2">
    <source>
        <dbReference type="EMBL" id="ESR25967.1"/>
    </source>
</evidence>
<keyword evidence="3" id="KW-1185">Reference proteome</keyword>
<dbReference type="InterPro" id="IPR004711">
    <property type="entry name" value="Benzoate_Transporter"/>
</dbReference>
<proteinExistence type="predicted"/>
<dbReference type="PANTHER" id="PTHR30199:SF0">
    <property type="entry name" value="INNER MEMBRANE PROTEIN YDCO"/>
    <property type="match status" value="1"/>
</dbReference>
<name>V4R209_9HYPH</name>
<keyword evidence="1" id="KW-0472">Membrane</keyword>
<feature type="transmembrane region" description="Helical" evidence="1">
    <location>
        <begin position="195"/>
        <end position="217"/>
    </location>
</feature>
<dbReference type="Proteomes" id="UP000017819">
    <property type="component" value="Unassembled WGS sequence"/>
</dbReference>
<feature type="transmembrane region" description="Helical" evidence="1">
    <location>
        <begin position="345"/>
        <end position="377"/>
    </location>
</feature>